<dbReference type="AlphaFoldDB" id="A0A5Q3RZ99"/>
<dbReference type="Proteomes" id="UP000486297">
    <property type="component" value="Unassembled WGS sequence"/>
</dbReference>
<dbReference type="InterPro" id="IPR036388">
    <property type="entry name" value="WH-like_DNA-bd_sf"/>
</dbReference>
<dbReference type="GO" id="GO:0006950">
    <property type="term" value="P:response to stress"/>
    <property type="evidence" value="ECO:0007669"/>
    <property type="project" value="TreeGrafter"/>
</dbReference>
<dbReference type="GO" id="GO:0003700">
    <property type="term" value="F:DNA-binding transcription factor activity"/>
    <property type="evidence" value="ECO:0007669"/>
    <property type="project" value="InterPro"/>
</dbReference>
<comment type="caution">
    <text evidence="1">The sequence shown here is derived from an EMBL/GenBank/DDBJ whole genome shotgun (WGS) entry which is preliminary data.</text>
</comment>
<gene>
    <name evidence="1" type="ORF">GJU80_03500</name>
</gene>
<dbReference type="SMART" id="SM00347">
    <property type="entry name" value="HTH_MARR"/>
    <property type="match status" value="1"/>
</dbReference>
<dbReference type="PANTHER" id="PTHR33164">
    <property type="entry name" value="TRANSCRIPTIONAL REGULATOR, MARR FAMILY"/>
    <property type="match status" value="1"/>
</dbReference>
<evidence type="ECO:0000313" key="1">
    <source>
        <dbReference type="EMBL" id="MRN37577.1"/>
    </source>
</evidence>
<keyword evidence="2" id="KW-1185">Reference proteome</keyword>
<organism evidence="1 2">
    <name type="scientific">Neisseria brasiliensis</name>
    <dbReference type="NCBI Taxonomy" id="2666100"/>
    <lineage>
        <taxon>Bacteria</taxon>
        <taxon>Pseudomonadati</taxon>
        <taxon>Pseudomonadota</taxon>
        <taxon>Betaproteobacteria</taxon>
        <taxon>Neisseriales</taxon>
        <taxon>Neisseriaceae</taxon>
        <taxon>Neisseria</taxon>
    </lineage>
</organism>
<dbReference type="RefSeq" id="WP_095503720.1">
    <property type="nucleotide sequence ID" value="NZ_CP046027.1"/>
</dbReference>
<dbReference type="Gene3D" id="1.10.10.10">
    <property type="entry name" value="Winged helix-like DNA-binding domain superfamily/Winged helix DNA-binding domain"/>
    <property type="match status" value="1"/>
</dbReference>
<dbReference type="PROSITE" id="PS50995">
    <property type="entry name" value="HTH_MARR_2"/>
    <property type="match status" value="1"/>
</dbReference>
<dbReference type="InterPro" id="IPR039422">
    <property type="entry name" value="MarR/SlyA-like"/>
</dbReference>
<dbReference type="PANTHER" id="PTHR33164:SF43">
    <property type="entry name" value="HTH-TYPE TRANSCRIPTIONAL REPRESSOR YETL"/>
    <property type="match status" value="1"/>
</dbReference>
<accession>A0A5Q3RZ99</accession>
<sequence length="149" mass="16689">MKHESWEDTANQPTVSYNIGRLDRLVNQQLSEALKPLGVSLPQFTMLSNLQRRGATANAALAARSFISPQAANQIVNTMVEHNWVTKRNDPNHGRMVLIELTDTGREVFARCMKEAAAFEAKMLQGLTPESVIMLKATVQRLLDNLRDD</sequence>
<dbReference type="EMBL" id="WJXO01000001">
    <property type="protein sequence ID" value="MRN37577.1"/>
    <property type="molecule type" value="Genomic_DNA"/>
</dbReference>
<proteinExistence type="predicted"/>
<protein>
    <submittedName>
        <fullName evidence="1">MarR family transcriptional regulator</fullName>
    </submittedName>
</protein>
<evidence type="ECO:0000313" key="2">
    <source>
        <dbReference type="Proteomes" id="UP000486297"/>
    </source>
</evidence>
<dbReference type="InterPro" id="IPR000835">
    <property type="entry name" value="HTH_MarR-typ"/>
</dbReference>
<dbReference type="SUPFAM" id="SSF46785">
    <property type="entry name" value="Winged helix' DNA-binding domain"/>
    <property type="match status" value="1"/>
</dbReference>
<dbReference type="Pfam" id="PF12802">
    <property type="entry name" value="MarR_2"/>
    <property type="match status" value="1"/>
</dbReference>
<dbReference type="InterPro" id="IPR036390">
    <property type="entry name" value="WH_DNA-bd_sf"/>
</dbReference>
<reference evidence="1" key="1">
    <citation type="journal article" name="Emerg. Infect. Dis.">
        <title>Two cases of a newly characterized neisseria species.</title>
        <authorList>
            <person name="Mustapha M."/>
            <person name="Lemos A.P.S."/>
            <person name="Harrison L.H."/>
            <person name="Vantyne D."/>
            <person name="Sacchi C.T."/>
        </authorList>
    </citation>
    <scope>NUCLEOTIDE SEQUENCE</scope>
    <source>
        <strain evidence="1">N.95.16</strain>
    </source>
</reference>
<name>A0A5Q3RZ99_9NEIS</name>